<organism evidence="2 3">
    <name type="scientific">Cellulomonas xylanilytica</name>
    <dbReference type="NCBI Taxonomy" id="233583"/>
    <lineage>
        <taxon>Bacteria</taxon>
        <taxon>Bacillati</taxon>
        <taxon>Actinomycetota</taxon>
        <taxon>Actinomycetes</taxon>
        <taxon>Micrococcales</taxon>
        <taxon>Cellulomonadaceae</taxon>
        <taxon>Cellulomonas</taxon>
    </lineage>
</organism>
<reference evidence="2 3" key="1">
    <citation type="submission" date="2019-07" db="EMBL/GenBank/DDBJ databases">
        <title>Whole genome shotgun sequence of Cellulomonas xylanilytica NBRC 101102.</title>
        <authorList>
            <person name="Hosoyama A."/>
            <person name="Uohara A."/>
            <person name="Ohji S."/>
            <person name="Ichikawa N."/>
        </authorList>
    </citation>
    <scope>NUCLEOTIDE SEQUENCE [LARGE SCALE GENOMIC DNA]</scope>
    <source>
        <strain evidence="2 3">NBRC 101102</strain>
    </source>
</reference>
<feature type="transmembrane region" description="Helical" evidence="1">
    <location>
        <begin position="34"/>
        <end position="56"/>
    </location>
</feature>
<dbReference type="OrthoDB" id="679779at2"/>
<dbReference type="AlphaFoldDB" id="A0A510V3H1"/>
<protein>
    <submittedName>
        <fullName evidence="2">Uncharacterized protein</fullName>
    </submittedName>
</protein>
<comment type="caution">
    <text evidence="2">The sequence shown here is derived from an EMBL/GenBank/DDBJ whole genome shotgun (WGS) entry which is preliminary data.</text>
</comment>
<evidence type="ECO:0000313" key="2">
    <source>
        <dbReference type="EMBL" id="GEK21437.1"/>
    </source>
</evidence>
<proteinExistence type="predicted"/>
<dbReference type="RefSeq" id="WP_146927234.1">
    <property type="nucleotide sequence ID" value="NZ_BJUB01000005.1"/>
</dbReference>
<sequence length="62" mass="6424">MSDGRSTSGAGGGAVYGLGFIGAAVYYFSAGSTFWEFVLAIPKAIVWPAILVFELLKGVYGS</sequence>
<feature type="transmembrane region" description="Helical" evidence="1">
    <location>
        <begin position="7"/>
        <end position="28"/>
    </location>
</feature>
<keyword evidence="3" id="KW-1185">Reference proteome</keyword>
<evidence type="ECO:0000256" key="1">
    <source>
        <dbReference type="SAM" id="Phobius"/>
    </source>
</evidence>
<dbReference type="EMBL" id="BJUB01000005">
    <property type="protein sequence ID" value="GEK21437.1"/>
    <property type="molecule type" value="Genomic_DNA"/>
</dbReference>
<dbReference type="Proteomes" id="UP000321118">
    <property type="component" value="Unassembled WGS sequence"/>
</dbReference>
<keyword evidence="1" id="KW-1133">Transmembrane helix</keyword>
<evidence type="ECO:0000313" key="3">
    <source>
        <dbReference type="Proteomes" id="UP000321118"/>
    </source>
</evidence>
<keyword evidence="1" id="KW-0472">Membrane</keyword>
<keyword evidence="1" id="KW-0812">Transmembrane</keyword>
<name>A0A510V3H1_9CELL</name>
<gene>
    <name evidence="2" type="ORF">CXY01_19570</name>
</gene>
<accession>A0A510V3H1</accession>